<evidence type="ECO:0000256" key="1">
    <source>
        <dbReference type="ARBA" id="ARBA00004970"/>
    </source>
</evidence>
<keyword evidence="4 8" id="KW-0028">Amino-acid biosynthesis</keyword>
<gene>
    <name evidence="10" type="ORF">H8710_00900</name>
</gene>
<comment type="caution">
    <text evidence="10">The sequence shown here is derived from an EMBL/GenBank/DDBJ whole genome shotgun (WGS) entry which is preliminary data.</text>
</comment>
<dbReference type="PANTHER" id="PTHR21039">
    <property type="entry name" value="HISTIDINOL PHOSPHATASE-RELATED"/>
    <property type="match status" value="1"/>
</dbReference>
<reference evidence="10" key="1">
    <citation type="submission" date="2020-08" db="EMBL/GenBank/DDBJ databases">
        <title>Genome public.</title>
        <authorList>
            <person name="Liu C."/>
            <person name="Sun Q."/>
        </authorList>
    </citation>
    <scope>NUCLEOTIDE SEQUENCE</scope>
    <source>
        <strain evidence="10">NSJ-33</strain>
    </source>
</reference>
<dbReference type="RefSeq" id="WP_249293507.1">
    <property type="nucleotide sequence ID" value="NZ_JACRSV010000001.1"/>
</dbReference>
<evidence type="ECO:0000256" key="4">
    <source>
        <dbReference type="ARBA" id="ARBA00022605"/>
    </source>
</evidence>
<evidence type="ECO:0000313" key="10">
    <source>
        <dbReference type="EMBL" id="MBC8558616.1"/>
    </source>
</evidence>
<evidence type="ECO:0000256" key="6">
    <source>
        <dbReference type="ARBA" id="ARBA00023102"/>
    </source>
</evidence>
<feature type="domain" description="Polymerase/histidinol phosphatase N-terminal" evidence="9">
    <location>
        <begin position="5"/>
        <end position="86"/>
    </location>
</feature>
<dbReference type="InterPro" id="IPR016195">
    <property type="entry name" value="Pol/histidinol_Pase-like"/>
</dbReference>
<evidence type="ECO:0000256" key="3">
    <source>
        <dbReference type="ARBA" id="ARBA00013085"/>
    </source>
</evidence>
<dbReference type="GO" id="GO:0000105">
    <property type="term" value="P:L-histidine biosynthetic process"/>
    <property type="evidence" value="ECO:0007669"/>
    <property type="project" value="UniProtKB-UniRule"/>
</dbReference>
<protein>
    <recommendedName>
        <fullName evidence="3 8">Histidinol-phosphatase</fullName>
        <shortName evidence="8">HolPase</shortName>
        <ecNumber evidence="3 8">3.1.3.15</ecNumber>
    </recommendedName>
</protein>
<dbReference type="EC" id="3.1.3.15" evidence="3 8"/>
<dbReference type="Proteomes" id="UP000610760">
    <property type="component" value="Unassembled WGS sequence"/>
</dbReference>
<keyword evidence="11" id="KW-1185">Reference proteome</keyword>
<dbReference type="Gene3D" id="3.20.20.140">
    <property type="entry name" value="Metal-dependent hydrolases"/>
    <property type="match status" value="1"/>
</dbReference>
<dbReference type="EMBL" id="JACRSV010000001">
    <property type="protein sequence ID" value="MBC8558616.1"/>
    <property type="molecule type" value="Genomic_DNA"/>
</dbReference>
<dbReference type="NCBIfam" id="TIGR01856">
    <property type="entry name" value="hisJ_fam"/>
    <property type="match status" value="1"/>
</dbReference>
<accession>A0A926I696</accession>
<dbReference type="GO" id="GO:0004401">
    <property type="term" value="F:histidinol-phosphatase activity"/>
    <property type="evidence" value="ECO:0007669"/>
    <property type="project" value="UniProtKB-UniRule"/>
</dbReference>
<dbReference type="InterPro" id="IPR003141">
    <property type="entry name" value="Pol/His_phosphatase_N"/>
</dbReference>
<dbReference type="InterPro" id="IPR010140">
    <property type="entry name" value="Histidinol_P_phosphatase_HisJ"/>
</dbReference>
<sequence length="271" mass="30642">MYSLIDCHNHSIYSFDAVDTVEAMCLRAEELGLTAFALTDHSDLNGKNLTECIETVGQSVDKVEQFRSTHSLQCELLTGLELGEAVDYPKDAKVMVKLRSYDVIIGSYHNSPNGEDYYYIDVQKMSDMEIRTSLQGYFQKLIETVQNTELDVLAHITYPLRYVVGDQGRRIFLSDYEEQLHLLLTSIINRGIALEVNTSGLRQKIGEPLPNKTILQKYRELGGTMVSLGSDSHNTRDLAKGIKECTQLLSELGFTNITYFRQRQPVFVPIG</sequence>
<proteinExistence type="inferred from homology"/>
<evidence type="ECO:0000256" key="2">
    <source>
        <dbReference type="ARBA" id="ARBA00009152"/>
    </source>
</evidence>
<name>A0A926I696_9FIRM</name>
<evidence type="ECO:0000259" key="9">
    <source>
        <dbReference type="SMART" id="SM00481"/>
    </source>
</evidence>
<keyword evidence="5 8" id="KW-0378">Hydrolase</keyword>
<dbReference type="GO" id="GO:0005737">
    <property type="term" value="C:cytoplasm"/>
    <property type="evidence" value="ECO:0007669"/>
    <property type="project" value="TreeGrafter"/>
</dbReference>
<dbReference type="SUPFAM" id="SSF89550">
    <property type="entry name" value="PHP domain-like"/>
    <property type="match status" value="1"/>
</dbReference>
<dbReference type="PANTHER" id="PTHR21039:SF0">
    <property type="entry name" value="HISTIDINOL-PHOSPHATASE"/>
    <property type="match status" value="1"/>
</dbReference>
<dbReference type="AlphaFoldDB" id="A0A926I696"/>
<evidence type="ECO:0000256" key="7">
    <source>
        <dbReference type="ARBA" id="ARBA00049158"/>
    </source>
</evidence>
<evidence type="ECO:0000313" key="11">
    <source>
        <dbReference type="Proteomes" id="UP000610760"/>
    </source>
</evidence>
<dbReference type="SMART" id="SM00481">
    <property type="entry name" value="POLIIIAc"/>
    <property type="match status" value="1"/>
</dbReference>
<comment type="pathway">
    <text evidence="1 8">Amino-acid biosynthesis; L-histidine biosynthesis; L-histidine from 5-phospho-alpha-D-ribose 1-diphosphate: step 8/9.</text>
</comment>
<dbReference type="InterPro" id="IPR004013">
    <property type="entry name" value="PHP_dom"/>
</dbReference>
<evidence type="ECO:0000256" key="5">
    <source>
        <dbReference type="ARBA" id="ARBA00022801"/>
    </source>
</evidence>
<organism evidence="10 11">
    <name type="scientific">Fumia xinanensis</name>
    <dbReference type="NCBI Taxonomy" id="2763659"/>
    <lineage>
        <taxon>Bacteria</taxon>
        <taxon>Bacillati</taxon>
        <taxon>Bacillota</taxon>
        <taxon>Clostridia</taxon>
        <taxon>Eubacteriales</taxon>
        <taxon>Oscillospiraceae</taxon>
        <taxon>Fumia</taxon>
    </lineage>
</organism>
<comment type="catalytic activity">
    <reaction evidence="7 8">
        <text>L-histidinol phosphate + H2O = L-histidinol + phosphate</text>
        <dbReference type="Rhea" id="RHEA:14465"/>
        <dbReference type="ChEBI" id="CHEBI:15377"/>
        <dbReference type="ChEBI" id="CHEBI:43474"/>
        <dbReference type="ChEBI" id="CHEBI:57699"/>
        <dbReference type="ChEBI" id="CHEBI:57980"/>
        <dbReference type="EC" id="3.1.3.15"/>
    </reaction>
</comment>
<dbReference type="Pfam" id="PF02811">
    <property type="entry name" value="PHP"/>
    <property type="match status" value="1"/>
</dbReference>
<keyword evidence="6 8" id="KW-0368">Histidine biosynthesis</keyword>
<evidence type="ECO:0000256" key="8">
    <source>
        <dbReference type="RuleBase" id="RU366003"/>
    </source>
</evidence>
<comment type="similarity">
    <text evidence="2 8">Belongs to the PHP hydrolase family. HisK subfamily.</text>
</comment>